<gene>
    <name evidence="1" type="ORF">EV207_101138</name>
</gene>
<reference evidence="1 2" key="1">
    <citation type="submission" date="2019-03" db="EMBL/GenBank/DDBJ databases">
        <title>Genomic Encyclopedia of Type Strains, Phase IV (KMG-IV): sequencing the most valuable type-strain genomes for metagenomic binning, comparative biology and taxonomic classification.</title>
        <authorList>
            <person name="Goeker M."/>
        </authorList>
    </citation>
    <scope>NUCLEOTIDE SEQUENCE [LARGE SCALE GENOMIC DNA]</scope>
    <source>
        <strain evidence="1 2">DSM 19377</strain>
    </source>
</reference>
<dbReference type="Proteomes" id="UP000295416">
    <property type="component" value="Unassembled WGS sequence"/>
</dbReference>
<dbReference type="EMBL" id="SLXK01000001">
    <property type="protein sequence ID" value="TCP32160.1"/>
    <property type="molecule type" value="Genomic_DNA"/>
</dbReference>
<organism evidence="1 2">
    <name type="scientific">Scopulibacillus darangshiensis</name>
    <dbReference type="NCBI Taxonomy" id="442528"/>
    <lineage>
        <taxon>Bacteria</taxon>
        <taxon>Bacillati</taxon>
        <taxon>Bacillota</taxon>
        <taxon>Bacilli</taxon>
        <taxon>Bacillales</taxon>
        <taxon>Sporolactobacillaceae</taxon>
        <taxon>Scopulibacillus</taxon>
    </lineage>
</organism>
<evidence type="ECO:0000313" key="2">
    <source>
        <dbReference type="Proteomes" id="UP000295416"/>
    </source>
</evidence>
<evidence type="ECO:0000313" key="1">
    <source>
        <dbReference type="EMBL" id="TCP32160.1"/>
    </source>
</evidence>
<dbReference type="AlphaFoldDB" id="A0A4R2PAQ2"/>
<dbReference type="RefSeq" id="WP_132742673.1">
    <property type="nucleotide sequence ID" value="NZ_SLXK01000001.1"/>
</dbReference>
<proteinExistence type="predicted"/>
<sequence>MHPKTLCSDFAKMGSPIVLDGDDLYIENPENIYHELERLAKSYKRRIIKHLQGDYSIKDHALYQTIDKIVDYMSGCSNKAINDWLYKDYESVDKIMTLLKMFYENGWKKFDEPVVNFETPGTDRLSQEIFDRAMSHFKGA</sequence>
<accession>A0A4R2PAQ2</accession>
<dbReference type="OrthoDB" id="2882986at2"/>
<keyword evidence="2" id="KW-1185">Reference proteome</keyword>
<comment type="caution">
    <text evidence="1">The sequence shown here is derived from an EMBL/GenBank/DDBJ whole genome shotgun (WGS) entry which is preliminary data.</text>
</comment>
<protein>
    <submittedName>
        <fullName evidence="1">Uncharacterized protein</fullName>
    </submittedName>
</protein>
<name>A0A4R2PAQ2_9BACL</name>